<dbReference type="EMBL" id="CP009528">
    <property type="protein sequence ID" value="AKB54127.1"/>
    <property type="molecule type" value="Genomic_DNA"/>
</dbReference>
<dbReference type="PANTHER" id="PTHR34614">
    <property type="match status" value="1"/>
</dbReference>
<dbReference type="AlphaFoldDB" id="A0A0E3QS77"/>
<keyword evidence="2" id="KW-1185">Reference proteome</keyword>
<evidence type="ECO:0000313" key="2">
    <source>
        <dbReference type="Proteomes" id="UP000033033"/>
    </source>
</evidence>
<reference evidence="1 2" key="1">
    <citation type="submission" date="2014-07" db="EMBL/GenBank/DDBJ databases">
        <title>Methanogenic archaea and the global carbon cycle.</title>
        <authorList>
            <person name="Henriksen J.R."/>
            <person name="Luke J."/>
            <person name="Reinhart S."/>
            <person name="Benedict M.N."/>
            <person name="Youngblut N.D."/>
            <person name="Metcalf M.E."/>
            <person name="Whitaker R.J."/>
            <person name="Metcalf W.W."/>
        </authorList>
    </citation>
    <scope>NUCLEOTIDE SEQUENCE [LARGE SCALE GENOMIC DNA]</scope>
    <source>
        <strain evidence="1 2">MS</strain>
    </source>
</reference>
<dbReference type="KEGG" id="mby:MSBRM_1129"/>
<name>A0A0E3QS77_METBA</name>
<protein>
    <submittedName>
        <fullName evidence="1">Mobile element protein</fullName>
    </submittedName>
</protein>
<organism evidence="1 2">
    <name type="scientific">Methanosarcina barkeri MS</name>
    <dbReference type="NCBI Taxonomy" id="1434108"/>
    <lineage>
        <taxon>Archaea</taxon>
        <taxon>Methanobacteriati</taxon>
        <taxon>Methanobacteriota</taxon>
        <taxon>Stenosarchaea group</taxon>
        <taxon>Methanomicrobia</taxon>
        <taxon>Methanosarcinales</taxon>
        <taxon>Methanosarcinaceae</taxon>
        <taxon>Methanosarcina</taxon>
    </lineage>
</organism>
<dbReference type="PATRIC" id="fig|1434108.4.peg.1385"/>
<dbReference type="HOGENOM" id="CLU_096709_1_0_2"/>
<evidence type="ECO:0000313" key="1">
    <source>
        <dbReference type="EMBL" id="AKB54127.1"/>
    </source>
</evidence>
<proteinExistence type="predicted"/>
<dbReference type="STRING" id="1434108.MSBRM_1129"/>
<dbReference type="Proteomes" id="UP000033033">
    <property type="component" value="Chromosome"/>
</dbReference>
<accession>A0A0E3QS77</accession>
<gene>
    <name evidence="1" type="ORF">MSBRM_1129</name>
</gene>
<sequence>MIEIDYSFRTKLFELSDEKAIELLKASLINGREGFFCLKSNRDLTLKDALITYRKKDSIEKIFHSLKNEINIKPLRVWSDDSINGAIILGFIAQLFISLMRDEFEDLKHTSTKFIKKSLKNLTLTIKFKINGVKNYIFANFDWINSWIVAKMNGITYIYQIFINLNKLSSSFGIKKKGNSQ</sequence>
<dbReference type="PANTHER" id="PTHR34614:SF2">
    <property type="entry name" value="TRANSPOSASE IS4-LIKE DOMAIN-CONTAINING PROTEIN"/>
    <property type="match status" value="1"/>
</dbReference>